<keyword evidence="1" id="KW-0285">Flavoprotein</keyword>
<dbReference type="GeneID" id="27352694"/>
<dbReference type="PRINTS" id="PR00420">
    <property type="entry name" value="RNGMNOXGNASE"/>
</dbReference>
<dbReference type="VEuPathDB" id="FungiDB:PV06_00620"/>
<evidence type="ECO:0000313" key="7">
    <source>
        <dbReference type="EMBL" id="KIW47974.1"/>
    </source>
</evidence>
<keyword evidence="2" id="KW-0274">FAD</keyword>
<gene>
    <name evidence="7" type="ORF">PV06_00620</name>
</gene>
<keyword evidence="3" id="KW-0560">Oxidoreductase</keyword>
<dbReference type="InterPro" id="IPR002938">
    <property type="entry name" value="FAD-bd"/>
</dbReference>
<evidence type="ECO:0000256" key="1">
    <source>
        <dbReference type="ARBA" id="ARBA00022630"/>
    </source>
</evidence>
<evidence type="ECO:0000256" key="4">
    <source>
        <dbReference type="ARBA" id="ARBA00023027"/>
    </source>
</evidence>
<dbReference type="HOGENOM" id="CLU_009665_2_2_1"/>
<keyword evidence="4" id="KW-0520">NAD</keyword>
<dbReference type="Gene3D" id="3.30.70.2450">
    <property type="match status" value="1"/>
</dbReference>
<dbReference type="STRING" id="215243.A0A0D2EJ91"/>
<evidence type="ECO:0000313" key="8">
    <source>
        <dbReference type="Proteomes" id="UP000053342"/>
    </source>
</evidence>
<reference evidence="7 8" key="1">
    <citation type="submission" date="2015-01" db="EMBL/GenBank/DDBJ databases">
        <title>The Genome Sequence of Exophiala oligosperma CBS72588.</title>
        <authorList>
            <consortium name="The Broad Institute Genomics Platform"/>
            <person name="Cuomo C."/>
            <person name="de Hoog S."/>
            <person name="Gorbushina A."/>
            <person name="Stielow B."/>
            <person name="Teixiera M."/>
            <person name="Abouelleil A."/>
            <person name="Chapman S.B."/>
            <person name="Priest M."/>
            <person name="Young S.K."/>
            <person name="Wortman J."/>
            <person name="Nusbaum C."/>
            <person name="Birren B."/>
        </authorList>
    </citation>
    <scope>NUCLEOTIDE SEQUENCE [LARGE SCALE GENOMIC DNA]</scope>
    <source>
        <strain evidence="7 8">CBS 72588</strain>
    </source>
</reference>
<feature type="compositionally biased region" description="Basic and acidic residues" evidence="5">
    <location>
        <begin position="403"/>
        <end position="421"/>
    </location>
</feature>
<dbReference type="AlphaFoldDB" id="A0A0D2EJ91"/>
<organism evidence="7 8">
    <name type="scientific">Exophiala oligosperma</name>
    <dbReference type="NCBI Taxonomy" id="215243"/>
    <lineage>
        <taxon>Eukaryota</taxon>
        <taxon>Fungi</taxon>
        <taxon>Dikarya</taxon>
        <taxon>Ascomycota</taxon>
        <taxon>Pezizomycotina</taxon>
        <taxon>Eurotiomycetes</taxon>
        <taxon>Chaetothyriomycetidae</taxon>
        <taxon>Chaetothyriales</taxon>
        <taxon>Herpotrichiellaceae</taxon>
        <taxon>Exophiala</taxon>
    </lineage>
</organism>
<protein>
    <recommendedName>
        <fullName evidence="6">FAD-binding domain-containing protein</fullName>
    </recommendedName>
</protein>
<dbReference type="EMBL" id="KN847332">
    <property type="protein sequence ID" value="KIW47974.1"/>
    <property type="molecule type" value="Genomic_DNA"/>
</dbReference>
<proteinExistence type="predicted"/>
<evidence type="ECO:0000256" key="2">
    <source>
        <dbReference type="ARBA" id="ARBA00022827"/>
    </source>
</evidence>
<dbReference type="RefSeq" id="XP_016268190.1">
    <property type="nucleotide sequence ID" value="XM_016401137.1"/>
</dbReference>
<feature type="region of interest" description="Disordered" evidence="5">
    <location>
        <begin position="402"/>
        <end position="421"/>
    </location>
</feature>
<dbReference type="GO" id="GO:0071949">
    <property type="term" value="F:FAD binding"/>
    <property type="evidence" value="ECO:0007669"/>
    <property type="project" value="InterPro"/>
</dbReference>
<evidence type="ECO:0000256" key="3">
    <source>
        <dbReference type="ARBA" id="ARBA00023002"/>
    </source>
</evidence>
<dbReference type="Pfam" id="PF01494">
    <property type="entry name" value="FAD_binding_3"/>
    <property type="match status" value="1"/>
</dbReference>
<dbReference type="GO" id="GO:0016491">
    <property type="term" value="F:oxidoreductase activity"/>
    <property type="evidence" value="ECO:0007669"/>
    <property type="project" value="UniProtKB-KW"/>
</dbReference>
<dbReference type="SUPFAM" id="SSF51905">
    <property type="entry name" value="FAD/NAD(P)-binding domain"/>
    <property type="match status" value="1"/>
</dbReference>
<accession>A0A0D2EJ91</accession>
<dbReference type="Gene3D" id="3.50.50.60">
    <property type="entry name" value="FAD/NAD(P)-binding domain"/>
    <property type="match status" value="1"/>
</dbReference>
<sequence length="421" mass="47218">MTSTKALQVAVVGAGPAGLLLALILAQNGLIVTVLEANDKVDDRPRALLYGPAASQVIKRAGILHKVLKRGFLVKTMAWRKLGGEKITEIENIDTLDVPDHMLAYPLNSLAEMIVAELATLSNASILWSHRVIGVSQNDDQVWAEIDCHGEKRRIEADFLVACDGAQSGVRKALFGRDFPGYSLDKQMVTTNVYYDLDKYGWSDIQWTIHPEHWFISMKITKDGLWRVAYGDDARFTEEELRQRLPDKFRQILPGNPEPDQYKIKTMAFFRMHQRCAPKMKVGRVLLGGDAAHLCNPMGGLGLTGGIADMGSLADCLLGIYSGQADMTILDKYDEMRRRIYRDVINPLSTKNMERMSKDGESVLAEDPFLQFAAEAAQNPEVAAQMFMRDLAMSCDMTQFYRPRQDQKHSPHARDRVQSNI</sequence>
<name>A0A0D2EJ91_9EURO</name>
<dbReference type="InterPro" id="IPR050631">
    <property type="entry name" value="PheA/TfdB_FAD_monoxygenase"/>
</dbReference>
<dbReference type="PANTHER" id="PTHR43476">
    <property type="entry name" value="3-(3-HYDROXY-PHENYL)PROPIONATE/3-HYDROXYCINNAMIC ACID HYDROXYLASE"/>
    <property type="match status" value="1"/>
</dbReference>
<keyword evidence="8" id="KW-1185">Reference proteome</keyword>
<dbReference type="OrthoDB" id="10016252at2759"/>
<evidence type="ECO:0000256" key="5">
    <source>
        <dbReference type="SAM" id="MobiDB-lite"/>
    </source>
</evidence>
<dbReference type="Proteomes" id="UP000053342">
    <property type="component" value="Unassembled WGS sequence"/>
</dbReference>
<dbReference type="InterPro" id="IPR036188">
    <property type="entry name" value="FAD/NAD-bd_sf"/>
</dbReference>
<feature type="domain" description="FAD-binding" evidence="6">
    <location>
        <begin position="7"/>
        <end position="345"/>
    </location>
</feature>
<dbReference type="PANTHER" id="PTHR43476:SF4">
    <property type="entry name" value="BLR0106 PROTEIN"/>
    <property type="match status" value="1"/>
</dbReference>
<evidence type="ECO:0000259" key="6">
    <source>
        <dbReference type="Pfam" id="PF01494"/>
    </source>
</evidence>